<evidence type="ECO:0000313" key="2">
    <source>
        <dbReference type="EMBL" id="QPG58822.1"/>
    </source>
</evidence>
<feature type="compositionally biased region" description="Pro residues" evidence="1">
    <location>
        <begin position="46"/>
        <end position="61"/>
    </location>
</feature>
<dbReference type="EMBL" id="CP045503">
    <property type="protein sequence ID" value="QPG58822.1"/>
    <property type="molecule type" value="Genomic_DNA"/>
</dbReference>
<evidence type="ECO:0000313" key="3">
    <source>
        <dbReference type="Proteomes" id="UP000316416"/>
    </source>
</evidence>
<gene>
    <name evidence="2" type="ORF">FM038_016390</name>
</gene>
<evidence type="ECO:0008006" key="4">
    <source>
        <dbReference type="Google" id="ProtNLM"/>
    </source>
</evidence>
<name>A0ABX6V8R5_9GAMM</name>
<sequence length="185" mass="20024">MKQLINQKLNRLFKLSTLLSLGILTTISGCGGGGGDDASTAAVTPPVTPPPVTPPPTTTPDPEPDPEPTAEPTSLDDLIVAPDNPMASVFQLDVDISLTTSKRAYFSLCDDYSDNNNLGQSSYTVNFESCLYRGPLDSGKLNTDITIANHNGELIAVVWFYDGSQPSYKLWQYDPELEQQKLTVN</sequence>
<reference evidence="2" key="1">
    <citation type="submission" date="2021-07" db="EMBL/GenBank/DDBJ databases">
        <title>Shewanella sp. YLB-07 whole genome sequence.</title>
        <authorList>
            <person name="Yu L."/>
        </authorList>
    </citation>
    <scope>NUCLEOTIDE SEQUENCE</scope>
    <source>
        <strain evidence="2">YLB-08</strain>
    </source>
</reference>
<proteinExistence type="predicted"/>
<dbReference type="Proteomes" id="UP000316416">
    <property type="component" value="Chromosome"/>
</dbReference>
<feature type="region of interest" description="Disordered" evidence="1">
    <location>
        <begin position="34"/>
        <end position="75"/>
    </location>
</feature>
<dbReference type="RefSeq" id="WP_142874441.1">
    <property type="nucleotide sequence ID" value="NZ_CP045503.2"/>
</dbReference>
<dbReference type="PROSITE" id="PS51257">
    <property type="entry name" value="PROKAR_LIPOPROTEIN"/>
    <property type="match status" value="1"/>
</dbReference>
<accession>A0ABX6V8R5</accession>
<evidence type="ECO:0000256" key="1">
    <source>
        <dbReference type="SAM" id="MobiDB-lite"/>
    </source>
</evidence>
<protein>
    <recommendedName>
        <fullName evidence="4">Lipoprotein</fullName>
    </recommendedName>
</protein>
<keyword evidence="3" id="KW-1185">Reference proteome</keyword>
<organism evidence="2 3">
    <name type="scientific">Shewanella eurypsychrophilus</name>
    <dbReference type="NCBI Taxonomy" id="2593656"/>
    <lineage>
        <taxon>Bacteria</taxon>
        <taxon>Pseudomonadati</taxon>
        <taxon>Pseudomonadota</taxon>
        <taxon>Gammaproteobacteria</taxon>
        <taxon>Alteromonadales</taxon>
        <taxon>Shewanellaceae</taxon>
        <taxon>Shewanella</taxon>
    </lineage>
</organism>